<keyword evidence="4" id="KW-1185">Reference proteome</keyword>
<dbReference type="Pfam" id="PF12728">
    <property type="entry name" value="HTH_17"/>
    <property type="match status" value="1"/>
</dbReference>
<feature type="domain" description="Helix-turn-helix" evidence="2">
    <location>
        <begin position="5"/>
        <end position="55"/>
    </location>
</feature>
<proteinExistence type="predicted"/>
<comment type="caution">
    <text evidence="3">The sequence shown here is derived from an EMBL/GenBank/DDBJ whole genome shotgun (WGS) entry which is preliminary data.</text>
</comment>
<gene>
    <name evidence="3" type="ORF">QRT04_03470</name>
</gene>
<feature type="region of interest" description="Disordered" evidence="1">
    <location>
        <begin position="61"/>
        <end position="81"/>
    </location>
</feature>
<protein>
    <submittedName>
        <fullName evidence="3">Helix-turn-helix domain-containing protein</fullName>
    </submittedName>
</protein>
<dbReference type="InterPro" id="IPR010093">
    <property type="entry name" value="SinI_DNA-bd"/>
</dbReference>
<accession>A0ABT7SEK8</accession>
<name>A0ABT7SEK8_9CELL</name>
<organism evidence="3 4">
    <name type="scientific">Cellulomonas alba</name>
    <dbReference type="NCBI Taxonomy" id="3053467"/>
    <lineage>
        <taxon>Bacteria</taxon>
        <taxon>Bacillati</taxon>
        <taxon>Actinomycetota</taxon>
        <taxon>Actinomycetes</taxon>
        <taxon>Micrococcales</taxon>
        <taxon>Cellulomonadaceae</taxon>
        <taxon>Cellulomonas</taxon>
    </lineage>
</organism>
<dbReference type="RefSeq" id="WP_289453518.1">
    <property type="nucleotide sequence ID" value="NZ_JAUCGQ010000001.1"/>
</dbReference>
<sequence length="81" mass="9372">MVSRFLTLTDVTEILNVSMPQAYALVHNGDLRAMQIGGRGQWRISQDDLEEYIQRMYSETERRIRRGEREGSTPDKAAAER</sequence>
<evidence type="ECO:0000259" key="2">
    <source>
        <dbReference type="Pfam" id="PF12728"/>
    </source>
</evidence>
<dbReference type="Proteomes" id="UP001529338">
    <property type="component" value="Unassembled WGS sequence"/>
</dbReference>
<dbReference type="InterPro" id="IPR041657">
    <property type="entry name" value="HTH_17"/>
</dbReference>
<evidence type="ECO:0000313" key="4">
    <source>
        <dbReference type="Proteomes" id="UP001529338"/>
    </source>
</evidence>
<evidence type="ECO:0000256" key="1">
    <source>
        <dbReference type="SAM" id="MobiDB-lite"/>
    </source>
</evidence>
<reference evidence="3 4" key="1">
    <citation type="submission" date="2023-06" db="EMBL/GenBank/DDBJ databases">
        <title>Cellulomonas sp. MW4 Whole genome sequence.</title>
        <authorList>
            <person name="Park S."/>
        </authorList>
    </citation>
    <scope>NUCLEOTIDE SEQUENCE [LARGE SCALE GENOMIC DNA]</scope>
    <source>
        <strain evidence="3 4">MW4</strain>
    </source>
</reference>
<evidence type="ECO:0000313" key="3">
    <source>
        <dbReference type="EMBL" id="MDM7853979.1"/>
    </source>
</evidence>
<dbReference type="EMBL" id="JAUCGQ010000001">
    <property type="protein sequence ID" value="MDM7853979.1"/>
    <property type="molecule type" value="Genomic_DNA"/>
</dbReference>
<dbReference type="NCBIfam" id="TIGR01764">
    <property type="entry name" value="excise"/>
    <property type="match status" value="1"/>
</dbReference>